<dbReference type="GO" id="GO:0006397">
    <property type="term" value="P:mRNA processing"/>
    <property type="evidence" value="ECO:0007669"/>
    <property type="project" value="UniProtKB-KW"/>
</dbReference>
<evidence type="ECO:0000313" key="11">
    <source>
        <dbReference type="Proteomes" id="UP000502823"/>
    </source>
</evidence>
<evidence type="ECO:0000256" key="5">
    <source>
        <dbReference type="ARBA" id="ARBA00022884"/>
    </source>
</evidence>
<dbReference type="Gene3D" id="3.30.70.330">
    <property type="match status" value="1"/>
</dbReference>
<keyword evidence="6" id="KW-0508">mRNA splicing</keyword>
<keyword evidence="3" id="KW-0507">mRNA processing</keyword>
<dbReference type="GO" id="GO:0005681">
    <property type="term" value="C:spliceosomal complex"/>
    <property type="evidence" value="ECO:0007669"/>
    <property type="project" value="UniProtKB-KW"/>
</dbReference>
<protein>
    <recommendedName>
        <fullName evidence="2">RNA-binding protein 48</fullName>
    </recommendedName>
</protein>
<sequence>MNVGNFNNVTIEVRTAVLSVAFTVQTIFRANVIIRTCILTTQNVYTVNSESQHLLVCGVPSLGLQDELRRLCGRFGDVKSLVFVPKYAEEEFTEVYHVQYSRIQSARYAKHHLDGRAFYGGILHVCYAPEMESLAETRAKLIQRRKDIAIRIRREASSVPVQSQTEGVCQQRQYHRRKKHPALPLTGDRIAEVQASSTSEANCVWLGVPCRVDPRTIAPAPELLESTRAYGPQRPDDIWALAGVRERRVVAKCCSTKQTSTVTSGSLPPKNFSSVLRFVPRQVSTKSRIVFHDKAGDGDGKHKTQSLKRSSKHVDSSEVSVEVHKKMRVVTTLKGLVVKV</sequence>
<dbReference type="PANTHER" id="PTHR20957">
    <property type="entry name" value="RNA-BINDING PROTEIN 48"/>
    <property type="match status" value="1"/>
</dbReference>
<dbReference type="InterPro" id="IPR000504">
    <property type="entry name" value="RRM_dom"/>
</dbReference>
<feature type="region of interest" description="Disordered" evidence="8">
    <location>
        <begin position="292"/>
        <end position="316"/>
    </location>
</feature>
<accession>A0A6L2QDB3</accession>
<comment type="similarity">
    <text evidence="1">Belongs to the RBM48 family.</text>
</comment>
<evidence type="ECO:0000256" key="3">
    <source>
        <dbReference type="ARBA" id="ARBA00022664"/>
    </source>
</evidence>
<evidence type="ECO:0000256" key="7">
    <source>
        <dbReference type="ARBA" id="ARBA00035004"/>
    </source>
</evidence>
<dbReference type="InterPro" id="IPR012677">
    <property type="entry name" value="Nucleotide-bd_a/b_plait_sf"/>
</dbReference>
<dbReference type="InterPro" id="IPR039599">
    <property type="entry name" value="RBM48"/>
</dbReference>
<dbReference type="PANTHER" id="PTHR20957:SF0">
    <property type="entry name" value="RNA-BINDING PROTEIN 48"/>
    <property type="match status" value="1"/>
</dbReference>
<dbReference type="InterPro" id="IPR035979">
    <property type="entry name" value="RBD_domain_sf"/>
</dbReference>
<feature type="domain" description="RRM" evidence="9">
    <location>
        <begin position="57"/>
        <end position="120"/>
    </location>
</feature>
<dbReference type="AlphaFoldDB" id="A0A6L2QDB3"/>
<dbReference type="GO" id="GO:0003723">
    <property type="term" value="F:RNA binding"/>
    <property type="evidence" value="ECO:0007669"/>
    <property type="project" value="UniProtKB-KW"/>
</dbReference>
<dbReference type="OrthoDB" id="78358at2759"/>
<dbReference type="Pfam" id="PF00076">
    <property type="entry name" value="RRM_1"/>
    <property type="match status" value="1"/>
</dbReference>
<dbReference type="GO" id="GO:0005654">
    <property type="term" value="C:nucleoplasm"/>
    <property type="evidence" value="ECO:0007669"/>
    <property type="project" value="TreeGrafter"/>
</dbReference>
<comment type="caution">
    <text evidence="10">The sequence shown here is derived from an EMBL/GenBank/DDBJ whole genome shotgun (WGS) entry which is preliminary data.</text>
</comment>
<gene>
    <name evidence="10" type="ORF">Cfor_01417</name>
</gene>
<keyword evidence="4" id="KW-0747">Spliceosome</keyword>
<evidence type="ECO:0000256" key="1">
    <source>
        <dbReference type="ARBA" id="ARBA00006938"/>
    </source>
</evidence>
<evidence type="ECO:0000259" key="9">
    <source>
        <dbReference type="Pfam" id="PF00076"/>
    </source>
</evidence>
<dbReference type="InterPro" id="IPR034264">
    <property type="entry name" value="RBM48_RRM"/>
</dbReference>
<dbReference type="InParanoid" id="A0A6L2QDB3"/>
<evidence type="ECO:0000256" key="2">
    <source>
        <dbReference type="ARBA" id="ARBA00015189"/>
    </source>
</evidence>
<proteinExistence type="inferred from homology"/>
<dbReference type="GO" id="GO:0008380">
    <property type="term" value="P:RNA splicing"/>
    <property type="evidence" value="ECO:0007669"/>
    <property type="project" value="UniProtKB-KW"/>
</dbReference>
<reference evidence="11" key="1">
    <citation type="submission" date="2020-01" db="EMBL/GenBank/DDBJ databases">
        <title>Draft genome sequence of the Termite Coptotermes fromosanus.</title>
        <authorList>
            <person name="Itakura S."/>
            <person name="Yosikawa Y."/>
            <person name="Umezawa K."/>
        </authorList>
    </citation>
    <scope>NUCLEOTIDE SEQUENCE [LARGE SCALE GENOMIC DNA]</scope>
</reference>
<dbReference type="EMBL" id="BLKM01001489">
    <property type="protein sequence ID" value="GFG40067.1"/>
    <property type="molecule type" value="Genomic_DNA"/>
</dbReference>
<dbReference type="Proteomes" id="UP000502823">
    <property type="component" value="Unassembled WGS sequence"/>
</dbReference>
<keyword evidence="11" id="KW-1185">Reference proteome</keyword>
<name>A0A6L2QDB3_COPFO</name>
<organism evidence="10 11">
    <name type="scientific">Coptotermes formosanus</name>
    <name type="common">Formosan subterranean termite</name>
    <dbReference type="NCBI Taxonomy" id="36987"/>
    <lineage>
        <taxon>Eukaryota</taxon>
        <taxon>Metazoa</taxon>
        <taxon>Ecdysozoa</taxon>
        <taxon>Arthropoda</taxon>
        <taxon>Hexapoda</taxon>
        <taxon>Insecta</taxon>
        <taxon>Pterygota</taxon>
        <taxon>Neoptera</taxon>
        <taxon>Polyneoptera</taxon>
        <taxon>Dictyoptera</taxon>
        <taxon>Blattodea</taxon>
        <taxon>Blattoidea</taxon>
        <taxon>Termitoidae</taxon>
        <taxon>Rhinotermitidae</taxon>
        <taxon>Coptotermes</taxon>
    </lineage>
</organism>
<dbReference type="SUPFAM" id="SSF54928">
    <property type="entry name" value="RNA-binding domain, RBD"/>
    <property type="match status" value="1"/>
</dbReference>
<evidence type="ECO:0000256" key="6">
    <source>
        <dbReference type="ARBA" id="ARBA00023187"/>
    </source>
</evidence>
<evidence type="ECO:0000313" key="10">
    <source>
        <dbReference type="EMBL" id="GFG40067.1"/>
    </source>
</evidence>
<comment type="function">
    <text evidence="7">As a component of the minor spliceosome, involved in the splicing of U12-type introns in pre-mRNAs.</text>
</comment>
<dbReference type="CDD" id="cd12442">
    <property type="entry name" value="RRM_RBM48"/>
    <property type="match status" value="1"/>
</dbReference>
<keyword evidence="5" id="KW-0694">RNA-binding</keyword>
<evidence type="ECO:0000256" key="8">
    <source>
        <dbReference type="SAM" id="MobiDB-lite"/>
    </source>
</evidence>
<evidence type="ECO:0000256" key="4">
    <source>
        <dbReference type="ARBA" id="ARBA00022728"/>
    </source>
</evidence>
<feature type="compositionally biased region" description="Basic and acidic residues" evidence="8">
    <location>
        <begin position="292"/>
        <end position="302"/>
    </location>
</feature>